<sequence>MEEEHALSMKRRRSANTYLDSSIYEEQHSSSRESYHSGGYDEYRSEPFFEDLDPLLGYEDEYEQGTAADAATTPQPLPLDSGGGGSTAGNPVDESMDIDQETREDDTAAENLPALDAQRNETDWPFGFDQMTSTNQYAPQHILTETDEGTRPDIVDEIEEVDSGGDPSASAGESKPEKEERLFLEHVRASIRNDAWKRMMKSGASSETYGYCEDSLYESAAKLQRVIVGKLRYGDDPVNLSGCNEGRDNLLEIFHKNGKQNKILSWPRKKRNCARFITWYNDNIRNQMTAMLDLDKITSENWEADSHWTLRNNFNMTLNKSENKWLLETINYLHWYRTPAEGCVNFLPHNIAGGVVIKTHDEEVAALFKKLVFVYALEQRAQ</sequence>
<feature type="compositionally biased region" description="Acidic residues" evidence="1">
    <location>
        <begin position="94"/>
        <end position="106"/>
    </location>
</feature>
<accession>A0A7S3V1F9</accession>
<evidence type="ECO:0000256" key="1">
    <source>
        <dbReference type="SAM" id="MobiDB-lite"/>
    </source>
</evidence>
<organism evidence="2">
    <name type="scientific">Aplanochytrium stocchinoi</name>
    <dbReference type="NCBI Taxonomy" id="215587"/>
    <lineage>
        <taxon>Eukaryota</taxon>
        <taxon>Sar</taxon>
        <taxon>Stramenopiles</taxon>
        <taxon>Bigyra</taxon>
        <taxon>Labyrinthulomycetes</taxon>
        <taxon>Thraustochytrida</taxon>
        <taxon>Thraustochytriidae</taxon>
        <taxon>Aplanochytrium</taxon>
    </lineage>
</organism>
<reference evidence="2" key="1">
    <citation type="submission" date="2021-01" db="EMBL/GenBank/DDBJ databases">
        <authorList>
            <person name="Corre E."/>
            <person name="Pelletier E."/>
            <person name="Niang G."/>
            <person name="Scheremetjew M."/>
            <person name="Finn R."/>
            <person name="Kale V."/>
            <person name="Holt S."/>
            <person name="Cochrane G."/>
            <person name="Meng A."/>
            <person name="Brown T."/>
            <person name="Cohen L."/>
        </authorList>
    </citation>
    <scope>NUCLEOTIDE SEQUENCE</scope>
    <source>
        <strain evidence="2">GSBS06</strain>
    </source>
</reference>
<evidence type="ECO:0000313" key="2">
    <source>
        <dbReference type="EMBL" id="CAE0445275.1"/>
    </source>
</evidence>
<proteinExistence type="predicted"/>
<dbReference type="AlphaFoldDB" id="A0A7S3V1F9"/>
<name>A0A7S3V1F9_9STRA</name>
<feature type="compositionally biased region" description="Basic and acidic residues" evidence="1">
    <location>
        <begin position="25"/>
        <end position="47"/>
    </location>
</feature>
<gene>
    <name evidence="2" type="ORF">ASTO00021_LOCUS15294</name>
</gene>
<feature type="region of interest" description="Disordered" evidence="1">
    <location>
        <begin position="1"/>
        <end position="106"/>
    </location>
</feature>
<dbReference type="EMBL" id="HBIN01020039">
    <property type="protein sequence ID" value="CAE0445275.1"/>
    <property type="molecule type" value="Transcribed_RNA"/>
</dbReference>
<feature type="compositionally biased region" description="Acidic residues" evidence="1">
    <location>
        <begin position="48"/>
        <end position="63"/>
    </location>
</feature>
<protein>
    <submittedName>
        <fullName evidence="2">Uncharacterized protein</fullName>
    </submittedName>
</protein>
<feature type="region of interest" description="Disordered" evidence="1">
    <location>
        <begin position="159"/>
        <end position="179"/>
    </location>
</feature>